<feature type="transmembrane region" description="Helical" evidence="6">
    <location>
        <begin position="156"/>
        <end position="177"/>
    </location>
</feature>
<dbReference type="Pfam" id="PF00520">
    <property type="entry name" value="Ion_trans"/>
    <property type="match status" value="1"/>
</dbReference>
<dbReference type="EMBL" id="CALNXI010000756">
    <property type="protein sequence ID" value="CAH3044346.1"/>
    <property type="molecule type" value="Genomic_DNA"/>
</dbReference>
<evidence type="ECO:0000256" key="3">
    <source>
        <dbReference type="ARBA" id="ARBA00022989"/>
    </source>
</evidence>
<dbReference type="PANTHER" id="PTHR13800">
    <property type="entry name" value="TRANSIENT RECEPTOR POTENTIAL CATION CHANNEL, SUBFAMILY M, MEMBER 6"/>
    <property type="match status" value="1"/>
</dbReference>
<comment type="subcellular location">
    <subcellularLocation>
        <location evidence="1">Membrane</location>
        <topology evidence="1">Multi-pass membrane protein</topology>
    </subcellularLocation>
</comment>
<keyword evidence="3 6" id="KW-1133">Transmembrane helix</keyword>
<evidence type="ECO:0000256" key="1">
    <source>
        <dbReference type="ARBA" id="ARBA00004141"/>
    </source>
</evidence>
<evidence type="ECO:0000313" key="8">
    <source>
        <dbReference type="EMBL" id="CAH3044346.1"/>
    </source>
</evidence>
<feature type="transmembrane region" description="Helical" evidence="6">
    <location>
        <begin position="224"/>
        <end position="245"/>
    </location>
</feature>
<evidence type="ECO:0000256" key="4">
    <source>
        <dbReference type="ARBA" id="ARBA00023136"/>
    </source>
</evidence>
<feature type="region of interest" description="Disordered" evidence="5">
    <location>
        <begin position="22"/>
        <end position="48"/>
    </location>
</feature>
<protein>
    <recommendedName>
        <fullName evidence="7">Ion transport domain-containing protein</fullName>
    </recommendedName>
</protein>
<dbReference type="Proteomes" id="UP001159427">
    <property type="component" value="Unassembled WGS sequence"/>
</dbReference>
<accession>A0ABN8NC62</accession>
<feature type="transmembrane region" description="Helical" evidence="6">
    <location>
        <begin position="298"/>
        <end position="322"/>
    </location>
</feature>
<organism evidence="8 9">
    <name type="scientific">Porites evermanni</name>
    <dbReference type="NCBI Taxonomy" id="104178"/>
    <lineage>
        <taxon>Eukaryota</taxon>
        <taxon>Metazoa</taxon>
        <taxon>Cnidaria</taxon>
        <taxon>Anthozoa</taxon>
        <taxon>Hexacorallia</taxon>
        <taxon>Scleractinia</taxon>
        <taxon>Fungiina</taxon>
        <taxon>Poritidae</taxon>
        <taxon>Porites</taxon>
    </lineage>
</organism>
<keyword evidence="4 6" id="KW-0472">Membrane</keyword>
<sequence>IVLGLLIPTTVFSLEFHQLPEKQKNPATDKRSDDPENGGNEGSEKGNIFSVSKFDPNIVWREKDEGFLWRKLTCREMFKAFYHAPATKFWANVFDYMLFLALFSYVVLVRQDKIPSIGEIVLIIFVCTLCAEEIRQILHSEPPTLKNKFKTWASSYWNRFDGLAVVTFFIGLGLRLYPPTRDAGHVVYCFDVAMWIMRLMHFFFVSKYMGPYVVMIHRMTQDLFYFLLIMVAFFLAYGIPQQAILYPNEGPSWSMASRVFFRPYFQAYGELFLDAPDLIENTTTVFGTPRKNSYGDTVVSFMTAIYLLVVNILLLNLLIAIFNNTYEKVQTNAKQIWMFERYYLVMEYKQRPVLVPPFIILNHVIHAIRFLYRWCCKKSCNRNGNQHDAASKMLSKTSSF</sequence>
<feature type="transmembrane region" description="Helical" evidence="6">
    <location>
        <begin position="89"/>
        <end position="108"/>
    </location>
</feature>
<evidence type="ECO:0000256" key="2">
    <source>
        <dbReference type="ARBA" id="ARBA00022692"/>
    </source>
</evidence>
<reference evidence="8 9" key="1">
    <citation type="submission" date="2022-05" db="EMBL/GenBank/DDBJ databases">
        <authorList>
            <consortium name="Genoscope - CEA"/>
            <person name="William W."/>
        </authorList>
    </citation>
    <scope>NUCLEOTIDE SEQUENCE [LARGE SCALE GENOMIC DNA]</scope>
</reference>
<gene>
    <name evidence="8" type="ORF">PEVE_00040784</name>
</gene>
<dbReference type="PANTHER" id="PTHR13800:SF1">
    <property type="entry name" value="TRANSIENT RECEPTOR POTENTIAL CATION CHANNEL TRPM"/>
    <property type="match status" value="1"/>
</dbReference>
<evidence type="ECO:0000313" key="9">
    <source>
        <dbReference type="Proteomes" id="UP001159427"/>
    </source>
</evidence>
<comment type="caution">
    <text evidence="8">The sequence shown here is derived from an EMBL/GenBank/DDBJ whole genome shotgun (WGS) entry which is preliminary data.</text>
</comment>
<feature type="non-terminal residue" evidence="8">
    <location>
        <position position="1"/>
    </location>
</feature>
<feature type="domain" description="Ion transport" evidence="7">
    <location>
        <begin position="97"/>
        <end position="332"/>
    </location>
</feature>
<proteinExistence type="predicted"/>
<evidence type="ECO:0000256" key="6">
    <source>
        <dbReference type="SAM" id="Phobius"/>
    </source>
</evidence>
<dbReference type="InterPro" id="IPR050927">
    <property type="entry name" value="TRPM"/>
</dbReference>
<keyword evidence="2 6" id="KW-0812">Transmembrane</keyword>
<dbReference type="InterPro" id="IPR005821">
    <property type="entry name" value="Ion_trans_dom"/>
</dbReference>
<evidence type="ECO:0000259" key="7">
    <source>
        <dbReference type="Pfam" id="PF00520"/>
    </source>
</evidence>
<keyword evidence="9" id="KW-1185">Reference proteome</keyword>
<name>A0ABN8NC62_9CNID</name>
<feature type="compositionally biased region" description="Basic and acidic residues" evidence="5">
    <location>
        <begin position="22"/>
        <end position="34"/>
    </location>
</feature>
<evidence type="ECO:0000256" key="5">
    <source>
        <dbReference type="SAM" id="MobiDB-lite"/>
    </source>
</evidence>